<accession>A0A3N6RTV4</accession>
<keyword evidence="3" id="KW-1185">Reference proteome</keyword>
<sequence>MTTSQNPNNQNTQANQKNFLHRFIESFRRNSTVFVVATIASIMISIIGFVVDFVEFQAIIHPPIDISNYKSGSVLVKITGWSETSYNFAEQDGTDGLRAFFVQRLKGKSEQTSMIYTDHQPTDRMLNKGVSPEKDISVLKNVDYEGTIPDITKPISKRNSQTLLARLIQASRNEEPVCLFVYGIRDNEKSQFLNIIDFKTVNQNFQDEYNTLIKEENLHRKQDKLVKLTGDACSGLGKPLFG</sequence>
<reference evidence="2 3" key="1">
    <citation type="journal article" date="2018" name="ACS Chem. Biol.">
        <title>Ketoreductase domain dysfunction expands chemodiversity: malyngamide biosynthesis in the cyanobacterium Okeania hirsuta.</title>
        <authorList>
            <person name="Moss N.A."/>
            <person name="Leao T."/>
            <person name="Rankin M."/>
            <person name="McCullough T.M."/>
            <person name="Qu P."/>
            <person name="Korobeynikov A."/>
            <person name="Smith J.L."/>
            <person name="Gerwick L."/>
            <person name="Gerwick W.H."/>
        </authorList>
    </citation>
    <scope>NUCLEOTIDE SEQUENCE [LARGE SCALE GENOMIC DNA]</scope>
    <source>
        <strain evidence="2 3">PAB10Feb10-1</strain>
    </source>
</reference>
<dbReference type="AlphaFoldDB" id="A0A3N6RTV4"/>
<dbReference type="Proteomes" id="UP000269154">
    <property type="component" value="Unassembled WGS sequence"/>
</dbReference>
<comment type="caution">
    <text evidence="2">The sequence shown here is derived from an EMBL/GenBank/DDBJ whole genome shotgun (WGS) entry which is preliminary data.</text>
</comment>
<organism evidence="2 3">
    <name type="scientific">Okeania hirsuta</name>
    <dbReference type="NCBI Taxonomy" id="1458930"/>
    <lineage>
        <taxon>Bacteria</taxon>
        <taxon>Bacillati</taxon>
        <taxon>Cyanobacteriota</taxon>
        <taxon>Cyanophyceae</taxon>
        <taxon>Oscillatoriophycideae</taxon>
        <taxon>Oscillatoriales</taxon>
        <taxon>Microcoleaceae</taxon>
        <taxon>Okeania</taxon>
    </lineage>
</organism>
<dbReference type="RefSeq" id="WP_124145979.1">
    <property type="nucleotide sequence ID" value="NZ_CAWOKI010000130.1"/>
</dbReference>
<keyword evidence="1" id="KW-1133">Transmembrane helix</keyword>
<gene>
    <name evidence="2" type="ORF">D5R40_08485</name>
</gene>
<evidence type="ECO:0000313" key="3">
    <source>
        <dbReference type="Proteomes" id="UP000269154"/>
    </source>
</evidence>
<evidence type="ECO:0000313" key="2">
    <source>
        <dbReference type="EMBL" id="RQH47527.1"/>
    </source>
</evidence>
<protein>
    <submittedName>
        <fullName evidence="2">Uncharacterized protein</fullName>
    </submittedName>
</protein>
<keyword evidence="1" id="KW-0472">Membrane</keyword>
<feature type="transmembrane region" description="Helical" evidence="1">
    <location>
        <begin position="32"/>
        <end position="51"/>
    </location>
</feature>
<proteinExistence type="predicted"/>
<keyword evidence="1" id="KW-0812">Transmembrane</keyword>
<name>A0A3N6RTV4_9CYAN</name>
<evidence type="ECO:0000256" key="1">
    <source>
        <dbReference type="SAM" id="Phobius"/>
    </source>
</evidence>
<dbReference type="EMBL" id="RCBY01000034">
    <property type="protein sequence ID" value="RQH47527.1"/>
    <property type="molecule type" value="Genomic_DNA"/>
</dbReference>